<dbReference type="EC" id="3.4.22.40" evidence="3"/>
<dbReference type="SUPFAM" id="SSF111347">
    <property type="entry name" value="Rap/Ran-GAP"/>
    <property type="match status" value="1"/>
</dbReference>
<protein>
    <recommendedName>
        <fullName evidence="4">Bleomycin hydrolase</fullName>
        <ecNumber evidence="3">3.4.22.40</ecNumber>
    </recommendedName>
</protein>
<dbReference type="SUPFAM" id="SSF54001">
    <property type="entry name" value="Cysteine proteinases"/>
    <property type="match status" value="1"/>
</dbReference>
<dbReference type="GO" id="GO:0043418">
    <property type="term" value="P:homocysteine catabolic process"/>
    <property type="evidence" value="ECO:0007669"/>
    <property type="project" value="TreeGrafter"/>
</dbReference>
<dbReference type="GO" id="GO:0005737">
    <property type="term" value="C:cytoplasm"/>
    <property type="evidence" value="ECO:0007669"/>
    <property type="project" value="UniProtKB-SubCell"/>
</dbReference>
<dbReference type="PANTHER" id="PTHR10363">
    <property type="entry name" value="BLEOMYCIN HYDROLASE"/>
    <property type="match status" value="1"/>
</dbReference>
<organism evidence="12 13">
    <name type="scientific">Muraenolepis orangiensis</name>
    <name type="common">Patagonian moray cod</name>
    <dbReference type="NCBI Taxonomy" id="630683"/>
    <lineage>
        <taxon>Eukaryota</taxon>
        <taxon>Metazoa</taxon>
        <taxon>Chordata</taxon>
        <taxon>Craniata</taxon>
        <taxon>Vertebrata</taxon>
        <taxon>Euteleostomi</taxon>
        <taxon>Actinopterygii</taxon>
        <taxon>Neopterygii</taxon>
        <taxon>Teleostei</taxon>
        <taxon>Neoteleostei</taxon>
        <taxon>Acanthomorphata</taxon>
        <taxon>Zeiogadaria</taxon>
        <taxon>Gadariae</taxon>
        <taxon>Gadiformes</taxon>
        <taxon>Muraenolepidoidei</taxon>
        <taxon>Muraenolepididae</taxon>
        <taxon>Muraenolepis</taxon>
    </lineage>
</organism>
<keyword evidence="9" id="KW-0788">Thiol protease</keyword>
<evidence type="ECO:0000313" key="13">
    <source>
        <dbReference type="Proteomes" id="UP001148018"/>
    </source>
</evidence>
<evidence type="ECO:0000259" key="11">
    <source>
        <dbReference type="PROSITE" id="PS50085"/>
    </source>
</evidence>
<keyword evidence="5" id="KW-0343">GTPase activation</keyword>
<dbReference type="PROSITE" id="PS50085">
    <property type="entry name" value="RAPGAP"/>
    <property type="match status" value="1"/>
</dbReference>
<dbReference type="GO" id="GO:0004197">
    <property type="term" value="F:cysteine-type endopeptidase activity"/>
    <property type="evidence" value="ECO:0007669"/>
    <property type="project" value="UniProtKB-EC"/>
</dbReference>
<evidence type="ECO:0000256" key="9">
    <source>
        <dbReference type="ARBA" id="ARBA00022807"/>
    </source>
</evidence>
<evidence type="ECO:0000256" key="7">
    <source>
        <dbReference type="ARBA" id="ARBA00022670"/>
    </source>
</evidence>
<evidence type="ECO:0000313" key="12">
    <source>
        <dbReference type="EMBL" id="KAJ3590161.1"/>
    </source>
</evidence>
<comment type="caution">
    <text evidence="12">The sequence shown here is derived from an EMBL/GenBank/DDBJ whole genome shotgun (WGS) entry which is preliminary data.</text>
</comment>
<evidence type="ECO:0000256" key="2">
    <source>
        <dbReference type="ARBA" id="ARBA00004496"/>
    </source>
</evidence>
<dbReference type="InterPro" id="IPR035974">
    <property type="entry name" value="Rap/Ran-GAP_sf"/>
</dbReference>
<feature type="compositionally biased region" description="Low complexity" evidence="10">
    <location>
        <begin position="90"/>
        <end position="100"/>
    </location>
</feature>
<keyword evidence="8" id="KW-0378">Hydrolase</keyword>
<comment type="catalytic activity">
    <reaction evidence="1">
        <text>Inactivates bleomycin B2 (a cytotoxic glycometallopeptide) by hydrolysis of a carboxyamide bond of beta-aminoalanine, but also shows general aminopeptidase activity. The specificity varies somewhat with source, but amino acid arylamides of Met, Leu and Ala are preferred.</text>
        <dbReference type="EC" id="3.4.22.40"/>
    </reaction>
</comment>
<dbReference type="PANTHER" id="PTHR10363:SF2">
    <property type="entry name" value="BLEOMYCIN HYDROLASE"/>
    <property type="match status" value="1"/>
</dbReference>
<dbReference type="CDD" id="cd00585">
    <property type="entry name" value="Peptidase_C1B"/>
    <property type="match status" value="1"/>
</dbReference>
<reference evidence="12" key="1">
    <citation type="submission" date="2022-07" db="EMBL/GenBank/DDBJ databases">
        <title>Chromosome-level genome of Muraenolepis orangiensis.</title>
        <authorList>
            <person name="Kim J."/>
        </authorList>
    </citation>
    <scope>NUCLEOTIDE SEQUENCE</scope>
    <source>
        <strain evidence="12">KU_S4_2022</strain>
        <tissue evidence="12">Muscle</tissue>
    </source>
</reference>
<keyword evidence="6" id="KW-0963">Cytoplasm</keyword>
<dbReference type="Gene3D" id="3.40.50.11210">
    <property type="entry name" value="Rap/Ran-GAP"/>
    <property type="match status" value="1"/>
</dbReference>
<dbReference type="Proteomes" id="UP001148018">
    <property type="component" value="Unassembled WGS sequence"/>
</dbReference>
<evidence type="ECO:0000256" key="10">
    <source>
        <dbReference type="SAM" id="MobiDB-lite"/>
    </source>
</evidence>
<dbReference type="Pfam" id="PF03051">
    <property type="entry name" value="Peptidase_C1_2"/>
    <property type="match status" value="1"/>
</dbReference>
<feature type="compositionally biased region" description="Polar residues" evidence="10">
    <location>
        <begin position="806"/>
        <end position="817"/>
    </location>
</feature>
<dbReference type="GO" id="GO:0006508">
    <property type="term" value="P:proteolysis"/>
    <property type="evidence" value="ECO:0007669"/>
    <property type="project" value="UniProtKB-KW"/>
</dbReference>
<evidence type="ECO:0000256" key="8">
    <source>
        <dbReference type="ARBA" id="ARBA00022801"/>
    </source>
</evidence>
<dbReference type="GO" id="GO:0009636">
    <property type="term" value="P:response to toxic substance"/>
    <property type="evidence" value="ECO:0007669"/>
    <property type="project" value="TreeGrafter"/>
</dbReference>
<feature type="region of interest" description="Disordered" evidence="10">
    <location>
        <begin position="86"/>
        <end position="114"/>
    </location>
</feature>
<dbReference type="GO" id="GO:0005096">
    <property type="term" value="F:GTPase activator activity"/>
    <property type="evidence" value="ECO:0007669"/>
    <property type="project" value="UniProtKB-KW"/>
</dbReference>
<dbReference type="Gene3D" id="3.90.70.10">
    <property type="entry name" value="Cysteine proteinases"/>
    <property type="match status" value="1"/>
</dbReference>
<dbReference type="EMBL" id="JANIIK010000114">
    <property type="protein sequence ID" value="KAJ3590161.1"/>
    <property type="molecule type" value="Genomic_DNA"/>
</dbReference>
<dbReference type="Pfam" id="PF21022">
    <property type="entry name" value="Rap-GAP_dimer"/>
    <property type="match status" value="1"/>
</dbReference>
<dbReference type="InterPro" id="IPR000331">
    <property type="entry name" value="Rap/Ran_GAP_dom"/>
</dbReference>
<sequence length="1503" mass="165191">SAEFFDMLERMQEDYIPYPRIEDVILPQFGGYWIEDAEAPSPPHPSNPCLPPPLYSWSPPPPLYSWSPPPPLYSWSPPRPSTPGLPPTPLLLVSPLHPSTPGLPPHPSTPGLPPTPLLLVSPPPLYSWSPPHPSTPGLPPTPLLLVSPLHPSTPGLPPPPLYSWSPPHPSTPGLPPPPLYSWSPPSTPLLLVSPPPLYSWSPPSTPLLLVSPPPLYSWSPPSTPLLLVSPLHPSTPGLPPAPLLLVSPPPLYSWSPPSTPLLLVSPPPLYSWSPPHPSTPGLPPTPLLLVSPPPLYSWSPPTPLLLVSPPTPLLLVSPPPLYSWSPPSTPLLLVSPPPLYSWSPPHPSTPGLPPPPLYSWSPPTPLLLVSPLHPSTPGLPLHPSTPGLPLPPLYSWSPPPPLYSWSPPSTPLLLVSPLHPSTPGLPPPPLYSWSPPPPLYSWSPPSTPLLLVSPFHPSTPGLPPTPLLLVSPSTPLLLVSPSTPLLLVSPLHPSTPGLPPSRTKTVHDRISLAGLNQLPSVPQIAKLLCDDATGLKFNPALYPRGSQLIVAYDEHELNNTFKFGVVYQTFGQTSEEELFGNNEETPAFREFLDVLGETIDLQDFKGFRGGLDVAHGQTGLESVYTVFRQRDIMFHVSTKLPFTEGDVQQLQRKRHIGNDIVAAIFQEDATPFVPDMIASNFLHAYVLVQVQDPCTEHTTYKVSVTAREDGPEFRDFLLTKLINAENACYKSDKFAKLESLATLGVSLAGDDERLENGGHGGLLESFKRAMRVRSHSMETMVGPHRHRSPGVGGGVPASLSGGGLPQTSSECTKSTFTPPVMSARSPLKSPVKRRSGLFPRLHSSTENPERQTRGDQKAPEGCPLSQEVKSETSSNPSSPEICPNKERPFVKLSGGSSSRPNISRSSSSTSSFSSTTGEAEALEELQDLAGHGSSLVFSPALSIDSQGTSTPLIMCRSPTDVKTKTSPRSNLKFRFDKLSQSPAEGHGQWPEQVYTIIPPYRTALRIVHVPVPTDRSVALIKINKGSRSVGDFFFYTGTNTSERVAVPENMDSGLSQEKVAAFTKRLRAEPRYLLAQNVSTCIDPLEVCLHRQTVQDTVHVFQHSVPTEGKPVTNQKNSGRCWIFSCLNVMRLPFMKKFNLEEFEFSQSYLFFWDKVERCYYFLQACVETAQRKEPVDGRLVQFLLSNPTNDGGQWDMLVNLIEKYGVIPKKCFPESHSSEASRRMNDILNHKLREYCLRLRNMVASNSTEAELSDAMDTMIEEVFRVASVCLGSPPETISWEYRDKDKAFHRVGPLTPLQFYKEHVKPLYNMQDKICLVNDPRPQNPYGKLYSVEFLGNMVGGRSTQYNNQPVELLKKAAADSIKEGEAVWFGCDVGKHFHSKLGINDINVFNHELVFGVSIKNLSKTERLIFGDSAMTHAMILTSVTDMEDGGKGGYEKWRVENSWGDDRGNKGYLIMTDEWFSEYVYEVVVDKKFVSSQVADVMDQAAVVLPAWDPMGALA</sequence>
<dbReference type="Gene3D" id="6.10.140.210">
    <property type="match status" value="1"/>
</dbReference>
<accession>A0A9Q0DM98</accession>
<keyword evidence="13" id="KW-1185">Reference proteome</keyword>
<evidence type="ECO:0000256" key="1">
    <source>
        <dbReference type="ARBA" id="ARBA00000423"/>
    </source>
</evidence>
<proteinExistence type="predicted"/>
<feature type="compositionally biased region" description="Gly residues" evidence="10">
    <location>
        <begin position="790"/>
        <end position="804"/>
    </location>
</feature>
<keyword evidence="7" id="KW-0645">Protease</keyword>
<dbReference type="InterPro" id="IPR038765">
    <property type="entry name" value="Papain-like_cys_pep_sf"/>
</dbReference>
<feature type="domain" description="Rap-GAP" evidence="11">
    <location>
        <begin position="549"/>
        <end position="780"/>
    </location>
</feature>
<feature type="compositionally biased region" description="Low complexity" evidence="10">
    <location>
        <begin position="893"/>
        <end position="919"/>
    </location>
</feature>
<evidence type="ECO:0000256" key="5">
    <source>
        <dbReference type="ARBA" id="ARBA00022468"/>
    </source>
</evidence>
<evidence type="ECO:0000256" key="4">
    <source>
        <dbReference type="ARBA" id="ARBA00022227"/>
    </source>
</evidence>
<gene>
    <name evidence="12" type="ORF">NHX12_008115</name>
</gene>
<comment type="subcellular location">
    <subcellularLocation>
        <location evidence="2">Cytoplasm</location>
    </subcellularLocation>
</comment>
<dbReference type="OrthoDB" id="2666448at2759"/>
<dbReference type="PROSITE" id="PS00139">
    <property type="entry name" value="THIOL_PROTEASE_CYS"/>
    <property type="match status" value="1"/>
</dbReference>
<evidence type="ECO:0000256" key="3">
    <source>
        <dbReference type="ARBA" id="ARBA00012465"/>
    </source>
</evidence>
<feature type="region of interest" description="Disordered" evidence="10">
    <location>
        <begin position="779"/>
        <end position="919"/>
    </location>
</feature>
<dbReference type="InterPro" id="IPR000169">
    <property type="entry name" value="Pept_cys_AS"/>
</dbReference>
<dbReference type="GO" id="GO:0070005">
    <property type="term" value="F:cysteine-type aminopeptidase activity"/>
    <property type="evidence" value="ECO:0007669"/>
    <property type="project" value="InterPro"/>
</dbReference>
<name>A0A9Q0DM98_9TELE</name>
<dbReference type="Pfam" id="PF02145">
    <property type="entry name" value="Rap_GAP"/>
    <property type="match status" value="1"/>
</dbReference>
<dbReference type="FunFam" id="3.90.70.10:FF:000021">
    <property type="entry name" value="Bleomycin hydrolase"/>
    <property type="match status" value="1"/>
</dbReference>
<dbReference type="GO" id="GO:0051056">
    <property type="term" value="P:regulation of small GTPase mediated signal transduction"/>
    <property type="evidence" value="ECO:0007669"/>
    <property type="project" value="InterPro"/>
</dbReference>
<feature type="compositionally biased region" description="Basic and acidic residues" evidence="10">
    <location>
        <begin position="847"/>
        <end position="858"/>
    </location>
</feature>
<dbReference type="InterPro" id="IPR004134">
    <property type="entry name" value="Peptidase_C1B"/>
</dbReference>
<feature type="compositionally biased region" description="Pro residues" evidence="10">
    <location>
        <begin position="101"/>
        <end position="114"/>
    </location>
</feature>
<feature type="non-terminal residue" evidence="12">
    <location>
        <position position="1"/>
    </location>
</feature>
<evidence type="ECO:0000256" key="6">
    <source>
        <dbReference type="ARBA" id="ARBA00022490"/>
    </source>
</evidence>